<protein>
    <recommendedName>
        <fullName evidence="3">Maturase</fullName>
    </recommendedName>
</protein>
<proteinExistence type="predicted"/>
<reference evidence="1 2" key="1">
    <citation type="submission" date="2024-06" db="EMBL/GenBank/DDBJ databases">
        <title>A chromosome level genome sequence of Diviner's sage (Salvia divinorum).</title>
        <authorList>
            <person name="Ford S.A."/>
            <person name="Ro D.-K."/>
            <person name="Ness R.W."/>
            <person name="Phillips M.A."/>
        </authorList>
    </citation>
    <scope>NUCLEOTIDE SEQUENCE [LARGE SCALE GENOMIC DNA]</scope>
    <source>
        <strain evidence="1">SAF-2024a</strain>
        <tissue evidence="1">Leaf</tissue>
    </source>
</reference>
<comment type="caution">
    <text evidence="1">The sequence shown here is derived from an EMBL/GenBank/DDBJ whole genome shotgun (WGS) entry which is preliminary data.</text>
</comment>
<name>A0ABD1GN09_SALDI</name>
<evidence type="ECO:0000313" key="1">
    <source>
        <dbReference type="EMBL" id="KAL1545090.1"/>
    </source>
</evidence>
<organism evidence="1 2">
    <name type="scientific">Salvia divinorum</name>
    <name type="common">Maria pastora</name>
    <name type="synonym">Diviner's sage</name>
    <dbReference type="NCBI Taxonomy" id="28513"/>
    <lineage>
        <taxon>Eukaryota</taxon>
        <taxon>Viridiplantae</taxon>
        <taxon>Streptophyta</taxon>
        <taxon>Embryophyta</taxon>
        <taxon>Tracheophyta</taxon>
        <taxon>Spermatophyta</taxon>
        <taxon>Magnoliopsida</taxon>
        <taxon>eudicotyledons</taxon>
        <taxon>Gunneridae</taxon>
        <taxon>Pentapetalae</taxon>
        <taxon>asterids</taxon>
        <taxon>lamiids</taxon>
        <taxon>Lamiales</taxon>
        <taxon>Lamiaceae</taxon>
        <taxon>Nepetoideae</taxon>
        <taxon>Mentheae</taxon>
        <taxon>Salviinae</taxon>
        <taxon>Salvia</taxon>
        <taxon>Salvia subgen. Calosphace</taxon>
    </lineage>
</organism>
<dbReference type="Proteomes" id="UP001567538">
    <property type="component" value="Unassembled WGS sequence"/>
</dbReference>
<keyword evidence="2" id="KW-1185">Reference proteome</keyword>
<dbReference type="EMBL" id="JBEAFC010000008">
    <property type="protein sequence ID" value="KAL1545090.1"/>
    <property type="molecule type" value="Genomic_DNA"/>
</dbReference>
<evidence type="ECO:0008006" key="3">
    <source>
        <dbReference type="Google" id="ProtNLM"/>
    </source>
</evidence>
<gene>
    <name evidence="1" type="ORF">AAHA92_21858</name>
</gene>
<sequence>MKFGIVPLSLFELRSRWVSAVIATRDSEINIEREFDARERICRELKSPMVVGIVLLREFEERFRCTRFSRQMSEMSPLECLGRLPERLVCERVTKCGNFMPPKMIVGSLVVITTRETVRLVRFWRQLSQTPVSFLRLLTANSTSNLMEESGPLRKARVKRDLRVVMERATLSEQLASVRVALALKHTPWRAREAFGVAAYSGISPRAISRENTGREEVPHSLHKHRLSNSLQTSPYFAKVFSRERVMIGVEGFNLWKLNEVER</sequence>
<accession>A0ABD1GN09</accession>
<dbReference type="AlphaFoldDB" id="A0ABD1GN09"/>
<evidence type="ECO:0000313" key="2">
    <source>
        <dbReference type="Proteomes" id="UP001567538"/>
    </source>
</evidence>